<dbReference type="PANTHER" id="PTHR43252:SF6">
    <property type="entry name" value="NEGATIVE TRANSCRIPTION REGULATOR PADR"/>
    <property type="match status" value="1"/>
</dbReference>
<dbReference type="AlphaFoldDB" id="A0A0C2W383"/>
<evidence type="ECO:0008006" key="5">
    <source>
        <dbReference type="Google" id="ProtNLM"/>
    </source>
</evidence>
<dbReference type="InterPro" id="IPR036388">
    <property type="entry name" value="WH-like_DNA-bd_sf"/>
</dbReference>
<dbReference type="Pfam" id="PF03551">
    <property type="entry name" value="PadR"/>
    <property type="match status" value="1"/>
</dbReference>
<reference evidence="3 4" key="1">
    <citation type="submission" date="2015-01" db="EMBL/GenBank/DDBJ databases">
        <title>Jeotgalibacillus campisalis genome sequencing.</title>
        <authorList>
            <person name="Goh K.M."/>
            <person name="Chan K.-G."/>
            <person name="Yaakop A.S."/>
            <person name="Ee R."/>
            <person name="Gan H.M."/>
            <person name="Chan C.S."/>
        </authorList>
    </citation>
    <scope>NUCLEOTIDE SEQUENCE [LARGE SCALE GENOMIC DNA]</scope>
    <source>
        <strain evidence="3 4">SF-57</strain>
    </source>
</reference>
<dbReference type="InterPro" id="IPR005149">
    <property type="entry name" value="Tscrpt_reg_PadR_N"/>
</dbReference>
<proteinExistence type="predicted"/>
<name>A0A0C2W383_9BACL</name>
<sequence>MKKENYTPYVILGLLTTGCSTGYSIKQMIDKSLNHFWKISYGQIYPTLKKLVKEELATVSVTSQEDRPEKKEYKITARGKQELLTWLQNPIRELTTERNEVLLKIFFSRHQEIDNSIELLDHHYSMLLNRYNILVSIEKNVSTQSNNDEDSVYWIMTLDYGLKTTKAAMEWCEETKVKLLRNKGE</sequence>
<evidence type="ECO:0000313" key="3">
    <source>
        <dbReference type="EMBL" id="KIL51081.1"/>
    </source>
</evidence>
<dbReference type="Gene3D" id="1.10.10.10">
    <property type="entry name" value="Winged helix-like DNA-binding domain superfamily/Winged helix DNA-binding domain"/>
    <property type="match status" value="1"/>
</dbReference>
<dbReference type="OrthoDB" id="9783723at2"/>
<dbReference type="EMBL" id="JXRR01000008">
    <property type="protein sequence ID" value="KIL51081.1"/>
    <property type="molecule type" value="Genomic_DNA"/>
</dbReference>
<accession>A0A0C2W383</accession>
<protein>
    <recommendedName>
        <fullName evidence="5">Transcriptional regulator</fullName>
    </recommendedName>
</protein>
<feature type="domain" description="Transcription regulator PadR N-terminal" evidence="1">
    <location>
        <begin position="11"/>
        <end position="83"/>
    </location>
</feature>
<feature type="domain" description="Transcription regulator PadR C-terminal" evidence="2">
    <location>
        <begin position="98"/>
        <end position="176"/>
    </location>
</feature>
<keyword evidence="4" id="KW-1185">Reference proteome</keyword>
<dbReference type="Gene3D" id="6.10.140.190">
    <property type="match status" value="1"/>
</dbReference>
<dbReference type="InterPro" id="IPR018309">
    <property type="entry name" value="Tscrpt_reg_PadR_C"/>
</dbReference>
<dbReference type="InterPro" id="IPR036390">
    <property type="entry name" value="WH_DNA-bd_sf"/>
</dbReference>
<dbReference type="Pfam" id="PF10400">
    <property type="entry name" value="Vir_act_alpha_C"/>
    <property type="match status" value="1"/>
</dbReference>
<dbReference type="SUPFAM" id="SSF46785">
    <property type="entry name" value="Winged helix' DNA-binding domain"/>
    <property type="match status" value="1"/>
</dbReference>
<dbReference type="RefSeq" id="WP_041055452.1">
    <property type="nucleotide sequence ID" value="NZ_JXRR01000008.1"/>
</dbReference>
<dbReference type="PROSITE" id="PS51257">
    <property type="entry name" value="PROKAR_LIPOPROTEIN"/>
    <property type="match status" value="1"/>
</dbReference>
<evidence type="ECO:0000259" key="2">
    <source>
        <dbReference type="Pfam" id="PF10400"/>
    </source>
</evidence>
<comment type="caution">
    <text evidence="3">The sequence shown here is derived from an EMBL/GenBank/DDBJ whole genome shotgun (WGS) entry which is preliminary data.</text>
</comment>
<dbReference type="PATRIC" id="fig|220754.4.peg.980"/>
<evidence type="ECO:0000259" key="1">
    <source>
        <dbReference type="Pfam" id="PF03551"/>
    </source>
</evidence>
<evidence type="ECO:0000313" key="4">
    <source>
        <dbReference type="Proteomes" id="UP000031972"/>
    </source>
</evidence>
<dbReference type="PANTHER" id="PTHR43252">
    <property type="entry name" value="TRANSCRIPTIONAL REGULATOR YQJI"/>
    <property type="match status" value="1"/>
</dbReference>
<organism evidence="3 4">
    <name type="scientific">Jeotgalibacillus campisalis</name>
    <dbReference type="NCBI Taxonomy" id="220754"/>
    <lineage>
        <taxon>Bacteria</taxon>
        <taxon>Bacillati</taxon>
        <taxon>Bacillota</taxon>
        <taxon>Bacilli</taxon>
        <taxon>Bacillales</taxon>
        <taxon>Caryophanaceae</taxon>
        <taxon>Jeotgalibacillus</taxon>
    </lineage>
</organism>
<gene>
    <name evidence="3" type="ORF">KR50_09620</name>
</gene>
<dbReference type="Proteomes" id="UP000031972">
    <property type="component" value="Unassembled WGS sequence"/>
</dbReference>